<keyword evidence="1" id="KW-0732">Signal</keyword>
<evidence type="ECO:0000313" key="3">
    <source>
        <dbReference type="Proteomes" id="UP000294546"/>
    </source>
</evidence>
<comment type="caution">
    <text evidence="2">The sequence shown here is derived from an EMBL/GenBank/DDBJ whole genome shotgun (WGS) entry which is preliminary data.</text>
</comment>
<dbReference type="RefSeq" id="WP_132297609.1">
    <property type="nucleotide sequence ID" value="NZ_SMFU01000014.1"/>
</dbReference>
<feature type="signal peptide" evidence="1">
    <location>
        <begin position="1"/>
        <end position="17"/>
    </location>
</feature>
<evidence type="ECO:0000256" key="1">
    <source>
        <dbReference type="SAM" id="SignalP"/>
    </source>
</evidence>
<dbReference type="EMBL" id="SMFU01000014">
    <property type="protein sequence ID" value="TCK02602.1"/>
    <property type="molecule type" value="Genomic_DNA"/>
</dbReference>
<feature type="chain" id="PRO_5020342783" evidence="1">
    <location>
        <begin position="18"/>
        <end position="138"/>
    </location>
</feature>
<sequence length="138" mass="15034">MKWALLVLSLIPTLAAAEEPQKKPLQFHLCSAFVEQASLGEPNSYGWPVFVKLTPAGSQSFETLTQHHIGKKVEILAGGQTLFRAPFSRPTISAAVSSGVLQQTFSSQKIAHSWLPMLERLPISPCGPASTDQAIWDH</sequence>
<accession>A0A4R1GEE4</accession>
<reference evidence="2 3" key="1">
    <citation type="submission" date="2019-03" db="EMBL/GenBank/DDBJ databases">
        <title>Genomic Encyclopedia of Archaeal and Bacterial Type Strains, Phase II (KMG-II): from individual species to whole genera.</title>
        <authorList>
            <person name="Goeker M."/>
        </authorList>
    </citation>
    <scope>NUCLEOTIDE SEQUENCE [LARGE SCALE GENOMIC DNA]</scope>
    <source>
        <strain evidence="2 3">DSM 27697</strain>
    </source>
</reference>
<keyword evidence="3" id="KW-1185">Reference proteome</keyword>
<name>A0A4R1GEE4_9GAMM</name>
<dbReference type="Gene3D" id="3.30.1360.200">
    <property type="match status" value="1"/>
</dbReference>
<proteinExistence type="predicted"/>
<gene>
    <name evidence="2" type="ORF">CLV83_4299</name>
</gene>
<dbReference type="Proteomes" id="UP000294546">
    <property type="component" value="Unassembled WGS sequence"/>
</dbReference>
<evidence type="ECO:0000313" key="2">
    <source>
        <dbReference type="EMBL" id="TCK02602.1"/>
    </source>
</evidence>
<dbReference type="OrthoDB" id="6369343at2"/>
<protein>
    <submittedName>
        <fullName evidence="2">Uncharacterized protein</fullName>
    </submittedName>
</protein>
<organism evidence="2 3">
    <name type="scientific">Marinobacterium mangrovicola</name>
    <dbReference type="NCBI Taxonomy" id="1476959"/>
    <lineage>
        <taxon>Bacteria</taxon>
        <taxon>Pseudomonadati</taxon>
        <taxon>Pseudomonadota</taxon>
        <taxon>Gammaproteobacteria</taxon>
        <taxon>Oceanospirillales</taxon>
        <taxon>Oceanospirillaceae</taxon>
        <taxon>Marinobacterium</taxon>
    </lineage>
</organism>
<dbReference type="AlphaFoldDB" id="A0A4R1GEE4"/>